<protein>
    <submittedName>
        <fullName evidence="9">Sucrose transport protein SUC4</fullName>
    </submittedName>
</protein>
<dbReference type="AlphaFoldDB" id="A0AAW2QFK5"/>
<dbReference type="PANTHER" id="PTHR19432:SF90">
    <property type="entry name" value="SUCROSE TRANSPORT PROTEIN SUC4"/>
    <property type="match status" value="1"/>
</dbReference>
<evidence type="ECO:0000256" key="6">
    <source>
        <dbReference type="ARBA" id="ARBA00022989"/>
    </source>
</evidence>
<evidence type="ECO:0000256" key="7">
    <source>
        <dbReference type="ARBA" id="ARBA00023136"/>
    </source>
</evidence>
<dbReference type="GO" id="GO:0005886">
    <property type="term" value="C:plasma membrane"/>
    <property type="evidence" value="ECO:0007669"/>
    <property type="project" value="TreeGrafter"/>
</dbReference>
<dbReference type="PANTHER" id="PTHR19432">
    <property type="entry name" value="SUGAR TRANSPORTER"/>
    <property type="match status" value="1"/>
</dbReference>
<reference evidence="9" key="2">
    <citation type="journal article" date="2024" name="Plant">
        <title>Genomic evolution and insights into agronomic trait innovations of Sesamum species.</title>
        <authorList>
            <person name="Miao H."/>
            <person name="Wang L."/>
            <person name="Qu L."/>
            <person name="Liu H."/>
            <person name="Sun Y."/>
            <person name="Le M."/>
            <person name="Wang Q."/>
            <person name="Wei S."/>
            <person name="Zheng Y."/>
            <person name="Lin W."/>
            <person name="Duan Y."/>
            <person name="Cao H."/>
            <person name="Xiong S."/>
            <person name="Wang X."/>
            <person name="Wei L."/>
            <person name="Li C."/>
            <person name="Ma Q."/>
            <person name="Ju M."/>
            <person name="Zhao R."/>
            <person name="Li G."/>
            <person name="Mu C."/>
            <person name="Tian Q."/>
            <person name="Mei H."/>
            <person name="Zhang T."/>
            <person name="Gao T."/>
            <person name="Zhang H."/>
        </authorList>
    </citation>
    <scope>NUCLEOTIDE SEQUENCE</scope>
    <source>
        <strain evidence="9">G02</strain>
    </source>
</reference>
<dbReference type="EMBL" id="JACGWJ010000015">
    <property type="protein sequence ID" value="KAL0366332.1"/>
    <property type="molecule type" value="Genomic_DNA"/>
</dbReference>
<keyword evidence="7 8" id="KW-0472">Membrane</keyword>
<keyword evidence="6 8" id="KW-1133">Transmembrane helix</keyword>
<sequence length="86" mass="9170">MGSEVYGGKLNERMNYGIGVRIGSLGLMLNSVILGTTSVLREALPEMGAGSTWGFSNILMSLCFVAMLAITAIKMNMNADGHLPFQ</sequence>
<accession>A0AAW2QFK5</accession>
<reference evidence="9" key="1">
    <citation type="submission" date="2020-06" db="EMBL/GenBank/DDBJ databases">
        <authorList>
            <person name="Li T."/>
            <person name="Hu X."/>
            <person name="Zhang T."/>
            <person name="Song X."/>
            <person name="Zhang H."/>
            <person name="Dai N."/>
            <person name="Sheng W."/>
            <person name="Hou X."/>
            <person name="Wei L."/>
        </authorList>
    </citation>
    <scope>NUCLEOTIDE SEQUENCE</scope>
    <source>
        <strain evidence="9">G02</strain>
        <tissue evidence="9">Leaf</tissue>
    </source>
</reference>
<gene>
    <name evidence="9" type="ORF">Sradi_3523300</name>
</gene>
<evidence type="ECO:0000256" key="1">
    <source>
        <dbReference type="ARBA" id="ARBA00004141"/>
    </source>
</evidence>
<evidence type="ECO:0000256" key="8">
    <source>
        <dbReference type="SAM" id="Phobius"/>
    </source>
</evidence>
<evidence type="ECO:0000256" key="4">
    <source>
        <dbReference type="ARBA" id="ARBA00022692"/>
    </source>
</evidence>
<evidence type="ECO:0000256" key="3">
    <source>
        <dbReference type="ARBA" id="ARBA00022597"/>
    </source>
</evidence>
<evidence type="ECO:0000313" key="9">
    <source>
        <dbReference type="EMBL" id="KAL0366332.1"/>
    </source>
</evidence>
<dbReference type="GO" id="GO:0005773">
    <property type="term" value="C:vacuole"/>
    <property type="evidence" value="ECO:0007669"/>
    <property type="project" value="TreeGrafter"/>
</dbReference>
<feature type="transmembrane region" description="Helical" evidence="8">
    <location>
        <begin position="52"/>
        <end position="73"/>
    </location>
</feature>
<feature type="transmembrane region" description="Helical" evidence="8">
    <location>
        <begin position="18"/>
        <end position="40"/>
    </location>
</feature>
<evidence type="ECO:0000256" key="5">
    <source>
        <dbReference type="ARBA" id="ARBA00022847"/>
    </source>
</evidence>
<comment type="caution">
    <text evidence="9">The sequence shown here is derived from an EMBL/GenBank/DDBJ whole genome shotgun (WGS) entry which is preliminary data.</text>
</comment>
<keyword evidence="4 8" id="KW-0812">Transmembrane</keyword>
<evidence type="ECO:0000256" key="2">
    <source>
        <dbReference type="ARBA" id="ARBA00022448"/>
    </source>
</evidence>
<keyword evidence="5" id="KW-0769">Symport</keyword>
<keyword evidence="3" id="KW-0762">Sugar transport</keyword>
<organism evidence="9">
    <name type="scientific">Sesamum radiatum</name>
    <name type="common">Black benniseed</name>
    <dbReference type="NCBI Taxonomy" id="300843"/>
    <lineage>
        <taxon>Eukaryota</taxon>
        <taxon>Viridiplantae</taxon>
        <taxon>Streptophyta</taxon>
        <taxon>Embryophyta</taxon>
        <taxon>Tracheophyta</taxon>
        <taxon>Spermatophyta</taxon>
        <taxon>Magnoliopsida</taxon>
        <taxon>eudicotyledons</taxon>
        <taxon>Gunneridae</taxon>
        <taxon>Pentapetalae</taxon>
        <taxon>asterids</taxon>
        <taxon>lamiids</taxon>
        <taxon>Lamiales</taxon>
        <taxon>Pedaliaceae</taxon>
        <taxon>Sesamum</taxon>
    </lineage>
</organism>
<name>A0AAW2QFK5_SESRA</name>
<dbReference type="GO" id="GO:0008506">
    <property type="term" value="F:sucrose:proton symporter activity"/>
    <property type="evidence" value="ECO:0007669"/>
    <property type="project" value="TreeGrafter"/>
</dbReference>
<proteinExistence type="predicted"/>
<keyword evidence="2" id="KW-0813">Transport</keyword>
<comment type="subcellular location">
    <subcellularLocation>
        <location evidence="1">Membrane</location>
        <topology evidence="1">Multi-pass membrane protein</topology>
    </subcellularLocation>
</comment>